<protein>
    <submittedName>
        <fullName evidence="2">Uncharacterized membrane protein</fullName>
    </submittedName>
</protein>
<evidence type="ECO:0000256" key="1">
    <source>
        <dbReference type="SAM" id="MobiDB-lite"/>
    </source>
</evidence>
<name>A0A1H9VM92_9ACTN</name>
<evidence type="ECO:0000313" key="3">
    <source>
        <dbReference type="Proteomes" id="UP000182841"/>
    </source>
</evidence>
<dbReference type="STRING" id="943816.AN217_05150"/>
<feature type="region of interest" description="Disordered" evidence="1">
    <location>
        <begin position="173"/>
        <end position="216"/>
    </location>
</feature>
<dbReference type="AlphaFoldDB" id="A0A1H9VM92"/>
<accession>A0A1H9VM92</accession>
<keyword evidence="3" id="KW-1185">Reference proteome</keyword>
<gene>
    <name evidence="2" type="ORF">SAMN05421870_112173</name>
</gene>
<proteinExistence type="predicted"/>
<dbReference type="EMBL" id="FOGO01000012">
    <property type="protein sequence ID" value="SES22699.1"/>
    <property type="molecule type" value="Genomic_DNA"/>
</dbReference>
<organism evidence="2 3">
    <name type="scientific">Streptomyces qinglanensis</name>
    <dbReference type="NCBI Taxonomy" id="943816"/>
    <lineage>
        <taxon>Bacteria</taxon>
        <taxon>Bacillati</taxon>
        <taxon>Actinomycetota</taxon>
        <taxon>Actinomycetes</taxon>
        <taxon>Kitasatosporales</taxon>
        <taxon>Streptomycetaceae</taxon>
        <taxon>Streptomyces</taxon>
    </lineage>
</organism>
<feature type="compositionally biased region" description="Polar residues" evidence="1">
    <location>
        <begin position="174"/>
        <end position="193"/>
    </location>
</feature>
<dbReference type="Proteomes" id="UP000182841">
    <property type="component" value="Unassembled WGS sequence"/>
</dbReference>
<reference evidence="3" key="1">
    <citation type="submission" date="2016-10" db="EMBL/GenBank/DDBJ databases">
        <authorList>
            <person name="Varghese N."/>
            <person name="Submissions S."/>
        </authorList>
    </citation>
    <scope>NUCLEOTIDE SEQUENCE [LARGE SCALE GENOMIC DNA]</scope>
    <source>
        <strain evidence="3">CGMCC 4.6825</strain>
    </source>
</reference>
<sequence>MPEPARARIVGRMTEYIVCADFTDRGTGAAQHALEKLERAHSQGALDLREARVISRDPDGRAEIVGEVDHISGAAGFAVGSLVGALVGLVGGPRGALLGFTTGGLIGGGHDARRVVETNEGLEELTAEIPPASTVVVADVKETSTGAVKEALGPGVSHYLAAAVRQEVEDILSKPQSCPNASDAPTGSATTGHATGRFGEGEKERASGRQTHWWRR</sequence>
<evidence type="ECO:0000313" key="2">
    <source>
        <dbReference type="EMBL" id="SES22699.1"/>
    </source>
</evidence>